<reference evidence="2" key="1">
    <citation type="submission" date="2015-01" db="EMBL/GenBank/DDBJ databases">
        <authorList>
            <person name="MANFREDI Pablo"/>
        </authorList>
    </citation>
    <scope>NUCLEOTIDE SEQUENCE [LARGE SCALE GENOMIC DNA]</scope>
    <source>
        <strain evidence="2">Ccyn2B</strain>
    </source>
</reference>
<dbReference type="EMBL" id="CDOD01000004">
    <property type="protein sequence ID" value="CEN32665.1"/>
    <property type="molecule type" value="Genomic_DNA"/>
</dbReference>
<protein>
    <recommendedName>
        <fullName evidence="3">Thioredoxin</fullName>
    </recommendedName>
</protein>
<accession>A0A0B7GZT9</accession>
<dbReference type="STRING" id="28189.CCYN74_420002"/>
<gene>
    <name evidence="1" type="ORF">CCYN2B_120002</name>
</gene>
<dbReference type="RefSeq" id="WP_041990073.1">
    <property type="nucleotide sequence ID" value="NZ_CDOD01000004.1"/>
</dbReference>
<dbReference type="Gene3D" id="3.40.30.10">
    <property type="entry name" value="Glutaredoxin"/>
    <property type="match status" value="1"/>
</dbReference>
<sequence>MMNRLLLLLLLPPFLISCKNTKQQDYAFLKGFFPNAKDSLIILYHNNNPIDTMTFNENKKFSLRLSLSEGELYHFEVDNNYQYIFLEPKDSLIISANALNFHETISFSGKGAAINSFISQQTNDFDKENLTLKKFNLLLPDDYRKKMDSVYKAKVQMYDAFIAKNPELSEKAKNIALVSSTFPLYKEMETFAFVFQKDNRNPTKGFLLPKNFYDYRRKINFNDHFLEYYRPYYGYMVMFINNLALKKLGLKSEHTDVNREEDFHLKKIKVIDSIFPSGSMRDNLYRNAAYSYVFNIQHNGECQCYVDEFNKYNQDNIHKAELESFFKSTIALQTGSMPPNFEVIDLKKNLTNLSRIVKPETTVYYFWSVNQPEMSSLIFNRVLQLRALFPDIQFTGIDVGQDVEEWLKKAPSVQGIEQFHATDFTDLSRKFLINNISKSFILGKDTRIISAFESIFSPNIEKILLND</sequence>
<keyword evidence="2" id="KW-1185">Reference proteome</keyword>
<dbReference type="Proteomes" id="UP000038055">
    <property type="component" value="Unassembled WGS sequence"/>
</dbReference>
<evidence type="ECO:0008006" key="3">
    <source>
        <dbReference type="Google" id="ProtNLM"/>
    </source>
</evidence>
<proteinExistence type="predicted"/>
<dbReference type="eggNOG" id="COG1225">
    <property type="taxonomic scope" value="Bacteria"/>
</dbReference>
<evidence type="ECO:0000313" key="2">
    <source>
        <dbReference type="Proteomes" id="UP000038055"/>
    </source>
</evidence>
<evidence type="ECO:0000313" key="1">
    <source>
        <dbReference type="EMBL" id="CEN32665.1"/>
    </source>
</evidence>
<name>A0A0B7GZT9_9FLAO</name>
<organism evidence="1 2">
    <name type="scientific">Capnocytophaga cynodegmi</name>
    <dbReference type="NCBI Taxonomy" id="28189"/>
    <lineage>
        <taxon>Bacteria</taxon>
        <taxon>Pseudomonadati</taxon>
        <taxon>Bacteroidota</taxon>
        <taxon>Flavobacteriia</taxon>
        <taxon>Flavobacteriales</taxon>
        <taxon>Flavobacteriaceae</taxon>
        <taxon>Capnocytophaga</taxon>
    </lineage>
</organism>
<dbReference type="AlphaFoldDB" id="A0A0B7GZT9"/>
<dbReference type="PROSITE" id="PS51257">
    <property type="entry name" value="PROKAR_LIPOPROTEIN"/>
    <property type="match status" value="1"/>
</dbReference>